<evidence type="ECO:0000313" key="1">
    <source>
        <dbReference type="EMBL" id="WZN60967.1"/>
    </source>
</evidence>
<name>A0AAX4P3Q6_9CHLO</name>
<dbReference type="EMBL" id="CP151503">
    <property type="protein sequence ID" value="WZN60967.1"/>
    <property type="molecule type" value="Genomic_DNA"/>
</dbReference>
<keyword evidence="2" id="KW-1185">Reference proteome</keyword>
<protein>
    <submittedName>
        <fullName evidence="1">Uncharacterized protein</fullName>
    </submittedName>
</protein>
<dbReference type="Proteomes" id="UP001472866">
    <property type="component" value="Chromosome 03"/>
</dbReference>
<dbReference type="AlphaFoldDB" id="A0AAX4P3Q6"/>
<proteinExistence type="predicted"/>
<organism evidence="1 2">
    <name type="scientific">Chloropicon roscoffensis</name>
    <dbReference type="NCBI Taxonomy" id="1461544"/>
    <lineage>
        <taxon>Eukaryota</taxon>
        <taxon>Viridiplantae</taxon>
        <taxon>Chlorophyta</taxon>
        <taxon>Chloropicophyceae</taxon>
        <taxon>Chloropicales</taxon>
        <taxon>Chloropicaceae</taxon>
        <taxon>Chloropicon</taxon>
    </lineage>
</organism>
<sequence length="275" mass="30195">MEMSYSYNAGTQYQSFVLTDFLEHDDLSTLEEKPIVAEKDENFLTLLKCQSCFAFLVSAGLSAICVPSTFFCNRIFKGSNLVLSADNLEFSQPTPSACVLANLKRTIPLENITDVTVEDDCLLQMFKLKKILVQTAGTGGIPVGPGGNTMAGIQAVFVKEPELWKSAINHAHSLKVQLNAPGGQGMSRKNATKQMEKSLGCRMESLRQLVVATALTQQEADTSRVGLMMQKEDLALTLLGIYGLKCKGQLTSLDYDRAKQHFLATCTDLKNTDEY</sequence>
<evidence type="ECO:0000313" key="2">
    <source>
        <dbReference type="Proteomes" id="UP001472866"/>
    </source>
</evidence>
<gene>
    <name evidence="1" type="ORF">HKI87_03g25010</name>
</gene>
<reference evidence="1 2" key="1">
    <citation type="submission" date="2024-03" db="EMBL/GenBank/DDBJ databases">
        <title>Complete genome sequence of the green alga Chloropicon roscoffensis RCC1871.</title>
        <authorList>
            <person name="Lemieux C."/>
            <person name="Pombert J.-F."/>
            <person name="Otis C."/>
            <person name="Turmel M."/>
        </authorList>
    </citation>
    <scope>NUCLEOTIDE SEQUENCE [LARGE SCALE GENOMIC DNA]</scope>
    <source>
        <strain evidence="1 2">RCC1871</strain>
    </source>
</reference>
<accession>A0AAX4P3Q6</accession>